<dbReference type="KEGG" id="dcr:108194702"/>
<evidence type="ECO:0000256" key="1">
    <source>
        <dbReference type="SAM" id="MobiDB-lite"/>
    </source>
</evidence>
<dbReference type="GO" id="GO:0005634">
    <property type="term" value="C:nucleus"/>
    <property type="evidence" value="ECO:0007669"/>
    <property type="project" value="TreeGrafter"/>
</dbReference>
<dbReference type="EMBL" id="CP093349">
    <property type="protein sequence ID" value="WOH08325.1"/>
    <property type="molecule type" value="Genomic_DNA"/>
</dbReference>
<feature type="region of interest" description="Disordered" evidence="1">
    <location>
        <begin position="41"/>
        <end position="68"/>
    </location>
</feature>
<sequence length="182" mass="20657">MKQQDISTLSDENGHCLSRKSYINKKLRLFGIEVELRESLHTTADAGPGGSAKTTSSSETEKRPTSDGEGKKFFCQFYSRQFGNSQALGGHQNAHKKARMKKKRLQLQARKASFTFHDPESHFSFSPYLNSSAQCYLVPDDLPYHKGFRKFTVTLADQSIAIKSPPFVVQNRTIFLWIFTWG</sequence>
<dbReference type="PANTHER" id="PTHR46353">
    <property type="entry name" value="ZINC FINGER PROTEIN 5"/>
    <property type="match status" value="1"/>
</dbReference>
<dbReference type="InterPro" id="IPR044299">
    <property type="entry name" value="GIS3/ZFP5/ZFP6"/>
</dbReference>
<evidence type="ECO:0000313" key="2">
    <source>
        <dbReference type="EMBL" id="WOH08325.1"/>
    </source>
</evidence>
<organism evidence="2 3">
    <name type="scientific">Daucus carota subsp. sativus</name>
    <name type="common">Carrot</name>
    <dbReference type="NCBI Taxonomy" id="79200"/>
    <lineage>
        <taxon>Eukaryota</taxon>
        <taxon>Viridiplantae</taxon>
        <taxon>Streptophyta</taxon>
        <taxon>Embryophyta</taxon>
        <taxon>Tracheophyta</taxon>
        <taxon>Spermatophyta</taxon>
        <taxon>Magnoliopsida</taxon>
        <taxon>eudicotyledons</taxon>
        <taxon>Gunneridae</taxon>
        <taxon>Pentapetalae</taxon>
        <taxon>asterids</taxon>
        <taxon>campanulids</taxon>
        <taxon>Apiales</taxon>
        <taxon>Apiaceae</taxon>
        <taxon>Apioideae</taxon>
        <taxon>Scandiceae</taxon>
        <taxon>Daucinae</taxon>
        <taxon>Daucus</taxon>
        <taxon>Daucus sect. Daucus</taxon>
    </lineage>
</organism>
<dbReference type="GO" id="GO:0009740">
    <property type="term" value="P:gibberellic acid mediated signaling pathway"/>
    <property type="evidence" value="ECO:0007669"/>
    <property type="project" value="TreeGrafter"/>
</dbReference>
<keyword evidence="3" id="KW-1185">Reference proteome</keyword>
<dbReference type="OrthoDB" id="1939583at2759"/>
<dbReference type="GO" id="GO:0010090">
    <property type="term" value="P:trichome morphogenesis"/>
    <property type="evidence" value="ECO:0007669"/>
    <property type="project" value="InterPro"/>
</dbReference>
<dbReference type="Gramene" id="KZM87387">
    <property type="protein sequence ID" value="KZM87387"/>
    <property type="gene ID" value="DCAR_024521"/>
</dbReference>
<accession>A0A164TDH7</accession>
<dbReference type="GO" id="GO:0003700">
    <property type="term" value="F:DNA-binding transcription factor activity"/>
    <property type="evidence" value="ECO:0007669"/>
    <property type="project" value="TreeGrafter"/>
</dbReference>
<evidence type="ECO:0000313" key="3">
    <source>
        <dbReference type="Proteomes" id="UP000077755"/>
    </source>
</evidence>
<name>A0A164TDH7_DAUCS</name>
<protein>
    <submittedName>
        <fullName evidence="2">Uncharacterized protein</fullName>
    </submittedName>
</protein>
<dbReference type="Proteomes" id="UP000077755">
    <property type="component" value="Chromosome 7"/>
</dbReference>
<reference evidence="2" key="1">
    <citation type="journal article" date="2016" name="Nat. Genet.">
        <title>A high-quality carrot genome assembly provides new insights into carotenoid accumulation and asterid genome evolution.</title>
        <authorList>
            <person name="Iorizzo M."/>
            <person name="Ellison S."/>
            <person name="Senalik D."/>
            <person name="Zeng P."/>
            <person name="Satapoomin P."/>
            <person name="Huang J."/>
            <person name="Bowman M."/>
            <person name="Iovene M."/>
            <person name="Sanseverino W."/>
            <person name="Cavagnaro P."/>
            <person name="Yildiz M."/>
            <person name="Macko-Podgorni A."/>
            <person name="Moranska E."/>
            <person name="Grzebelus E."/>
            <person name="Grzebelus D."/>
            <person name="Ashrafi H."/>
            <person name="Zheng Z."/>
            <person name="Cheng S."/>
            <person name="Spooner D."/>
            <person name="Van Deynze A."/>
            <person name="Simon P."/>
        </authorList>
    </citation>
    <scope>NUCLEOTIDE SEQUENCE</scope>
    <source>
        <tissue evidence="2">Leaf</tissue>
    </source>
</reference>
<dbReference type="GO" id="GO:0009736">
    <property type="term" value="P:cytokinin-activated signaling pathway"/>
    <property type="evidence" value="ECO:0007669"/>
    <property type="project" value="TreeGrafter"/>
</dbReference>
<reference evidence="2" key="2">
    <citation type="submission" date="2022-03" db="EMBL/GenBank/DDBJ databases">
        <title>Draft title - Genomic analysis of global carrot germplasm unveils the trajectory of domestication and the origin of high carotenoid orange carrot.</title>
        <authorList>
            <person name="Iorizzo M."/>
            <person name="Ellison S."/>
            <person name="Senalik D."/>
            <person name="Macko-Podgorni A."/>
            <person name="Grzebelus D."/>
            <person name="Bostan H."/>
            <person name="Rolling W."/>
            <person name="Curaba J."/>
            <person name="Simon P."/>
        </authorList>
    </citation>
    <scope>NUCLEOTIDE SEQUENCE</scope>
    <source>
        <tissue evidence="2">Leaf</tissue>
    </source>
</reference>
<proteinExistence type="predicted"/>
<dbReference type="AlphaFoldDB" id="A0A164TDH7"/>
<feature type="compositionally biased region" description="Basic and acidic residues" evidence="1">
    <location>
        <begin position="59"/>
        <end position="68"/>
    </location>
</feature>
<dbReference type="PANTHER" id="PTHR46353:SF5">
    <property type="entry name" value="ZINC FINGER PROTEIN 5"/>
    <property type="match status" value="1"/>
</dbReference>
<gene>
    <name evidence="2" type="ORF">DCAR_0727763</name>
</gene>
<dbReference type="GO" id="GO:0000976">
    <property type="term" value="F:transcription cis-regulatory region binding"/>
    <property type="evidence" value="ECO:0007669"/>
    <property type="project" value="TreeGrafter"/>
</dbReference>